<evidence type="ECO:0000256" key="6">
    <source>
        <dbReference type="ARBA" id="ARBA00023136"/>
    </source>
</evidence>
<dbReference type="PANTHER" id="PTHR34584:SF1">
    <property type="entry name" value="NA(+)_H(+) ANTIPORTER SUBUNIT E1"/>
    <property type="match status" value="1"/>
</dbReference>
<dbReference type="Proteomes" id="UP000614741">
    <property type="component" value="Unassembled WGS sequence"/>
</dbReference>
<comment type="caution">
    <text evidence="8">The sequence shown here is derived from an EMBL/GenBank/DDBJ whole genome shotgun (WGS) entry which is preliminary data.</text>
</comment>
<keyword evidence="3" id="KW-1003">Cell membrane</keyword>
<keyword evidence="5 7" id="KW-1133">Transmembrane helix</keyword>
<name>A0ABQ4DNF8_9CELL</name>
<keyword evidence="4 7" id="KW-0812">Transmembrane</keyword>
<sequence length="160" mass="17216">MSALRAALVRGLALAVVWWAVTEGDVGTWVYGVVVVPLVAAATLVVSPPTGRRLRLARRAVPGVRLAAWFVRQSLLGAVDVGVRAVQRPVRIDPVTVEHPLSLPAGTARVLCAQLYALMPGTLTVDLRDDVLVAHVLDRSTPWREHLDDLQARIAAVLEA</sequence>
<evidence type="ECO:0000256" key="5">
    <source>
        <dbReference type="ARBA" id="ARBA00022989"/>
    </source>
</evidence>
<evidence type="ECO:0000256" key="1">
    <source>
        <dbReference type="ARBA" id="ARBA00004651"/>
    </source>
</evidence>
<proteinExistence type="inferred from homology"/>
<evidence type="ECO:0000256" key="2">
    <source>
        <dbReference type="ARBA" id="ARBA00006228"/>
    </source>
</evidence>
<gene>
    <name evidence="8" type="ORF">Cph01nite_22840</name>
</gene>
<comment type="subcellular location">
    <subcellularLocation>
        <location evidence="1">Cell membrane</location>
        <topology evidence="1">Multi-pass membrane protein</topology>
    </subcellularLocation>
</comment>
<evidence type="ECO:0000313" key="9">
    <source>
        <dbReference type="Proteomes" id="UP000614741"/>
    </source>
</evidence>
<evidence type="ECO:0000256" key="7">
    <source>
        <dbReference type="SAM" id="Phobius"/>
    </source>
</evidence>
<feature type="transmembrane region" description="Helical" evidence="7">
    <location>
        <begin position="28"/>
        <end position="46"/>
    </location>
</feature>
<evidence type="ECO:0000256" key="3">
    <source>
        <dbReference type="ARBA" id="ARBA00022475"/>
    </source>
</evidence>
<dbReference type="Pfam" id="PF01899">
    <property type="entry name" value="MNHE"/>
    <property type="match status" value="1"/>
</dbReference>
<feature type="transmembrane region" description="Helical" evidence="7">
    <location>
        <begin position="7"/>
        <end position="22"/>
    </location>
</feature>
<reference evidence="8 9" key="1">
    <citation type="submission" date="2021-01" db="EMBL/GenBank/DDBJ databases">
        <title>Whole genome shotgun sequence of Cellulomonas phragmiteti NBRC 110785.</title>
        <authorList>
            <person name="Komaki H."/>
            <person name="Tamura T."/>
        </authorList>
    </citation>
    <scope>NUCLEOTIDE SEQUENCE [LARGE SCALE GENOMIC DNA]</scope>
    <source>
        <strain evidence="8 9">NBRC 110785</strain>
    </source>
</reference>
<dbReference type="EMBL" id="BONP01000012">
    <property type="protein sequence ID" value="GIG40522.1"/>
    <property type="molecule type" value="Genomic_DNA"/>
</dbReference>
<comment type="similarity">
    <text evidence="2">Belongs to the CPA3 antiporters (TC 2.A.63) subunit E family.</text>
</comment>
<dbReference type="PANTHER" id="PTHR34584">
    <property type="entry name" value="NA(+)/H(+) ANTIPORTER SUBUNIT E1"/>
    <property type="match status" value="1"/>
</dbReference>
<keyword evidence="9" id="KW-1185">Reference proteome</keyword>
<evidence type="ECO:0008006" key="10">
    <source>
        <dbReference type="Google" id="ProtNLM"/>
    </source>
</evidence>
<keyword evidence="6 7" id="KW-0472">Membrane</keyword>
<organism evidence="8 9">
    <name type="scientific">Cellulomonas phragmiteti</name>
    <dbReference type="NCBI Taxonomy" id="478780"/>
    <lineage>
        <taxon>Bacteria</taxon>
        <taxon>Bacillati</taxon>
        <taxon>Actinomycetota</taxon>
        <taxon>Actinomycetes</taxon>
        <taxon>Micrococcales</taxon>
        <taxon>Cellulomonadaceae</taxon>
        <taxon>Cellulomonas</taxon>
    </lineage>
</organism>
<evidence type="ECO:0000256" key="4">
    <source>
        <dbReference type="ARBA" id="ARBA00022692"/>
    </source>
</evidence>
<accession>A0ABQ4DNF8</accession>
<dbReference type="InterPro" id="IPR002758">
    <property type="entry name" value="Cation_antiport_E"/>
</dbReference>
<dbReference type="RefSeq" id="WP_203674279.1">
    <property type="nucleotide sequence ID" value="NZ_BONP01000012.1"/>
</dbReference>
<protein>
    <recommendedName>
        <fullName evidence="10">Cation transporter</fullName>
    </recommendedName>
</protein>
<evidence type="ECO:0000313" key="8">
    <source>
        <dbReference type="EMBL" id="GIG40522.1"/>
    </source>
</evidence>